<dbReference type="GO" id="GO:0016702">
    <property type="term" value="F:oxidoreductase activity, acting on single donors with incorporation of molecular oxygen, incorporation of two atoms of oxygen"/>
    <property type="evidence" value="ECO:0007669"/>
    <property type="project" value="InterPro"/>
</dbReference>
<dbReference type="GO" id="GO:0005506">
    <property type="term" value="F:iron ion binding"/>
    <property type="evidence" value="ECO:0007669"/>
    <property type="project" value="InterPro"/>
</dbReference>
<dbReference type="PANTHER" id="PTHR34315:SF1">
    <property type="entry name" value="INTRADIOL RING-CLEAVAGE DIOXYGENASES DOMAIN-CONTAINING PROTEIN-RELATED"/>
    <property type="match status" value="1"/>
</dbReference>
<protein>
    <recommendedName>
        <fullName evidence="2">Intradiol ring-cleavage dioxygenases domain-containing protein</fullName>
    </recommendedName>
</protein>
<evidence type="ECO:0000256" key="1">
    <source>
        <dbReference type="SAM" id="MobiDB-lite"/>
    </source>
</evidence>
<comment type="caution">
    <text evidence="3">The sequence shown here is derived from an EMBL/GenBank/DDBJ whole genome shotgun (WGS) entry which is preliminary data.</text>
</comment>
<reference evidence="3" key="1">
    <citation type="submission" date="2022-07" db="EMBL/GenBank/DDBJ databases">
        <title>Genome Sequence of Physisporinus lineatus.</title>
        <authorList>
            <person name="Buettner E."/>
        </authorList>
    </citation>
    <scope>NUCLEOTIDE SEQUENCE</scope>
    <source>
        <strain evidence="3">VT162</strain>
    </source>
</reference>
<dbReference type="Pfam" id="PF00775">
    <property type="entry name" value="Dioxygenase_C"/>
    <property type="match status" value="1"/>
</dbReference>
<dbReference type="SUPFAM" id="SSF49482">
    <property type="entry name" value="Aromatic compound dioxygenase"/>
    <property type="match status" value="1"/>
</dbReference>
<evidence type="ECO:0000259" key="2">
    <source>
        <dbReference type="Pfam" id="PF00775"/>
    </source>
</evidence>
<feature type="region of interest" description="Disordered" evidence="1">
    <location>
        <begin position="218"/>
        <end position="239"/>
    </location>
</feature>
<dbReference type="PANTHER" id="PTHR34315">
    <property type="match status" value="1"/>
</dbReference>
<accession>A0AAD5V8Z1</accession>
<sequence>MAILNPHDAIRVSVDPVGNARCGIVFNLGRRISWSQFNWQQSSLSLQVKPSSALCRPFVISPPIVAAHPGGHKRLVATELLKRQVAARERNLLARSCAPAIAEYQASRKAKRNALKKRQEAASSLVASSTASAAAPHFSTIQNFTCVTAPEVTEGPYYINNELVRQDLTETQPGVKLVLDIGVLDVNTCEPLNDVFVEIWSANATGVYGGYAATLSGGGGGAPPSGTDTPPSSTDSIAPSGVPSGTLMAELVALVVQAPHWRGMRLSLAVAGPQTRMVSLN</sequence>
<feature type="compositionally biased region" description="Low complexity" evidence="1">
    <location>
        <begin position="224"/>
        <end position="239"/>
    </location>
</feature>
<dbReference type="Gene3D" id="2.60.130.10">
    <property type="entry name" value="Aromatic compound dioxygenase"/>
    <property type="match status" value="1"/>
</dbReference>
<evidence type="ECO:0000313" key="4">
    <source>
        <dbReference type="Proteomes" id="UP001212997"/>
    </source>
</evidence>
<dbReference type="AlphaFoldDB" id="A0AAD5V8Z1"/>
<feature type="domain" description="Intradiol ring-cleavage dioxygenases" evidence="2">
    <location>
        <begin position="154"/>
        <end position="275"/>
    </location>
</feature>
<organism evidence="3 4">
    <name type="scientific">Meripilus lineatus</name>
    <dbReference type="NCBI Taxonomy" id="2056292"/>
    <lineage>
        <taxon>Eukaryota</taxon>
        <taxon>Fungi</taxon>
        <taxon>Dikarya</taxon>
        <taxon>Basidiomycota</taxon>
        <taxon>Agaricomycotina</taxon>
        <taxon>Agaricomycetes</taxon>
        <taxon>Polyporales</taxon>
        <taxon>Meripilaceae</taxon>
        <taxon>Meripilus</taxon>
    </lineage>
</organism>
<dbReference type="Proteomes" id="UP001212997">
    <property type="component" value="Unassembled WGS sequence"/>
</dbReference>
<dbReference type="EMBL" id="JANAWD010000051">
    <property type="protein sequence ID" value="KAJ3489180.1"/>
    <property type="molecule type" value="Genomic_DNA"/>
</dbReference>
<name>A0AAD5V8Z1_9APHY</name>
<gene>
    <name evidence="3" type="ORF">NLI96_g2314</name>
</gene>
<proteinExistence type="predicted"/>
<evidence type="ECO:0000313" key="3">
    <source>
        <dbReference type="EMBL" id="KAJ3489180.1"/>
    </source>
</evidence>
<dbReference type="InterPro" id="IPR000627">
    <property type="entry name" value="Intradiol_dOase_C"/>
</dbReference>
<dbReference type="InterPro" id="IPR015889">
    <property type="entry name" value="Intradiol_dOase_core"/>
</dbReference>
<keyword evidence="4" id="KW-1185">Reference proteome</keyword>